<dbReference type="EMBL" id="JAUIZM010000008">
    <property type="protein sequence ID" value="KAK1369017.1"/>
    <property type="molecule type" value="Genomic_DNA"/>
</dbReference>
<dbReference type="Pfam" id="PF04782">
    <property type="entry name" value="DUF632"/>
    <property type="match status" value="1"/>
</dbReference>
<reference evidence="5" key="2">
    <citation type="submission" date="2023-05" db="EMBL/GenBank/DDBJ databases">
        <authorList>
            <person name="Schelkunov M.I."/>
        </authorList>
    </citation>
    <scope>NUCLEOTIDE SEQUENCE</scope>
    <source>
        <strain evidence="5">Hsosn_3</strain>
        <tissue evidence="5">Leaf</tissue>
    </source>
</reference>
<feature type="compositionally biased region" description="Pro residues" evidence="2">
    <location>
        <begin position="75"/>
        <end position="90"/>
    </location>
</feature>
<evidence type="ECO:0000256" key="1">
    <source>
        <dbReference type="SAM" id="Coils"/>
    </source>
</evidence>
<evidence type="ECO:0000313" key="6">
    <source>
        <dbReference type="Proteomes" id="UP001237642"/>
    </source>
</evidence>
<dbReference type="AlphaFoldDB" id="A0AAD8MDN3"/>
<organism evidence="5 6">
    <name type="scientific">Heracleum sosnowskyi</name>
    <dbReference type="NCBI Taxonomy" id="360622"/>
    <lineage>
        <taxon>Eukaryota</taxon>
        <taxon>Viridiplantae</taxon>
        <taxon>Streptophyta</taxon>
        <taxon>Embryophyta</taxon>
        <taxon>Tracheophyta</taxon>
        <taxon>Spermatophyta</taxon>
        <taxon>Magnoliopsida</taxon>
        <taxon>eudicotyledons</taxon>
        <taxon>Gunneridae</taxon>
        <taxon>Pentapetalae</taxon>
        <taxon>asterids</taxon>
        <taxon>campanulids</taxon>
        <taxon>Apiales</taxon>
        <taxon>Apiaceae</taxon>
        <taxon>Apioideae</taxon>
        <taxon>apioid superclade</taxon>
        <taxon>Tordylieae</taxon>
        <taxon>Tordyliinae</taxon>
        <taxon>Heracleum</taxon>
    </lineage>
</organism>
<dbReference type="Proteomes" id="UP001237642">
    <property type="component" value="Unassembled WGS sequence"/>
</dbReference>
<evidence type="ECO:0000259" key="3">
    <source>
        <dbReference type="Pfam" id="PF04782"/>
    </source>
</evidence>
<feature type="domain" description="DUF632" evidence="3">
    <location>
        <begin position="240"/>
        <end position="543"/>
    </location>
</feature>
<evidence type="ECO:0000259" key="4">
    <source>
        <dbReference type="Pfam" id="PF04783"/>
    </source>
</evidence>
<comment type="caution">
    <text evidence="5">The sequence shown here is derived from an EMBL/GenBank/DDBJ whole genome shotgun (WGS) entry which is preliminary data.</text>
</comment>
<evidence type="ECO:0000313" key="5">
    <source>
        <dbReference type="EMBL" id="KAK1369017.1"/>
    </source>
</evidence>
<sequence>MGCTASRIDKDERVRICKERKRLMKQVVSFRGVFAEAQLEYLTALKNTGATLRQFTESDSLELDDNPFGAALLSSPPPPLPPSPPPPPTFSPDLRKGNNDYKLDASQEESIEYDEDNSCTPPPPPFPNSSWDFWDPFGNSTPHYKEKSETVDQIEEESWAEAKENSEIVDQVEEENWAEANTEFEEENLEEETGGTALVNLISEKPHRDEFIDDNSSMMSWHTKDTADMAMVVSMSKRTLASIVRELDDCFLKASAGGKNIGVLMDITVVDSVLWQKNKENKRKRSNSVKVFSALTWSWSSKSLNHTRDIIDFSDPSEACKPGAHCITLRKLCDEEHKLYKEVKEEEMAKLEHEKKSLQLQKQQIEDQDWTKTEKTRASVESLQSEIIRLQQSISRTCSTILVLITEELHPQLSALTSGLMHMWKKMFDCHQVQTHISQQVNHLTNYQCVDPTTDYHKQAAAQLKSEVTSWYESFCKLIKFQREYVRTLSRWIKLTDCLVDNSDLSGGPSAVHTLCEDWHLALDKLPDKAAEEAIKSFLSAIHSIVLQQEEELSLLRRSDKLQKKLQRELNSMAEMEMKFEGSFNVENSHSGLSPKHPLVVKRAKVEALKKLADDEKAKYLNSVEVTRVMTLDNLKTSLPNVFRALMGFASAYSQAFEVIHCATP</sequence>
<dbReference type="PANTHER" id="PTHR21450">
    <property type="entry name" value="PROTEIN ALTERED PHOSPHATE STARVATION RESPONSE 1"/>
    <property type="match status" value="1"/>
</dbReference>
<keyword evidence="6" id="KW-1185">Reference proteome</keyword>
<protein>
    <submittedName>
        <fullName evidence="5">Protein ALTERED PHOSPHATE STARVATION RESPONSE 1</fullName>
    </submittedName>
</protein>
<keyword evidence="1" id="KW-0175">Coiled coil</keyword>
<dbReference type="Pfam" id="PF04783">
    <property type="entry name" value="DUF630"/>
    <property type="match status" value="1"/>
</dbReference>
<feature type="domain" description="DUF630" evidence="4">
    <location>
        <begin position="1"/>
        <end position="59"/>
    </location>
</feature>
<name>A0AAD8MDN3_9APIA</name>
<evidence type="ECO:0000256" key="2">
    <source>
        <dbReference type="SAM" id="MobiDB-lite"/>
    </source>
</evidence>
<dbReference type="InterPro" id="IPR006868">
    <property type="entry name" value="DUF630"/>
</dbReference>
<reference evidence="5" key="1">
    <citation type="submission" date="2023-02" db="EMBL/GenBank/DDBJ databases">
        <title>Genome of toxic invasive species Heracleum sosnowskyi carries increased number of genes despite the absence of recent whole-genome duplications.</title>
        <authorList>
            <person name="Schelkunov M."/>
            <person name="Shtratnikova V."/>
            <person name="Makarenko M."/>
            <person name="Klepikova A."/>
            <person name="Omelchenko D."/>
            <person name="Novikova G."/>
            <person name="Obukhova E."/>
            <person name="Bogdanov V."/>
            <person name="Penin A."/>
            <person name="Logacheva M."/>
        </authorList>
    </citation>
    <scope>NUCLEOTIDE SEQUENCE</scope>
    <source>
        <strain evidence="5">Hsosn_3</strain>
        <tissue evidence="5">Leaf</tissue>
    </source>
</reference>
<feature type="region of interest" description="Disordered" evidence="2">
    <location>
        <begin position="67"/>
        <end position="100"/>
    </location>
</feature>
<feature type="coiled-coil region" evidence="1">
    <location>
        <begin position="341"/>
        <end position="368"/>
    </location>
</feature>
<proteinExistence type="predicted"/>
<gene>
    <name evidence="5" type="ORF">POM88_035109</name>
</gene>
<dbReference type="InterPro" id="IPR006867">
    <property type="entry name" value="DUF632"/>
</dbReference>
<dbReference type="PANTHER" id="PTHR21450:SF21">
    <property type="entry name" value="REDUCTASE SUBUNIT C, PUTATIVE (DUF630 AND DUF632)-RELATED"/>
    <property type="match status" value="1"/>
</dbReference>
<accession>A0AAD8MDN3</accession>